<dbReference type="PANTHER" id="PTHR20881">
    <property type="entry name" value="3-METHYL-2-OXOBUTANOATE HYDROXYMETHYLTRANSFERASE"/>
    <property type="match status" value="1"/>
</dbReference>
<dbReference type="PANTHER" id="PTHR20881:SF0">
    <property type="entry name" value="3-METHYL-2-OXOBUTANOATE HYDROXYMETHYLTRANSFERASE"/>
    <property type="match status" value="1"/>
</dbReference>
<dbReference type="Proteomes" id="UP001374584">
    <property type="component" value="Unassembled WGS sequence"/>
</dbReference>
<evidence type="ECO:0000256" key="2">
    <source>
        <dbReference type="ARBA" id="ARBA00008676"/>
    </source>
</evidence>
<comment type="catalytic activity">
    <reaction evidence="5">
        <text>(6R)-5,10-methylene-5,6,7,8-tetrahydrofolate + 3-methyl-2-oxobutanoate + H2O = 2-dehydropantoate + (6S)-5,6,7,8-tetrahydrofolate</text>
        <dbReference type="Rhea" id="RHEA:11824"/>
        <dbReference type="ChEBI" id="CHEBI:11561"/>
        <dbReference type="ChEBI" id="CHEBI:11851"/>
        <dbReference type="ChEBI" id="CHEBI:15377"/>
        <dbReference type="ChEBI" id="CHEBI:15636"/>
        <dbReference type="ChEBI" id="CHEBI:57453"/>
        <dbReference type="EC" id="2.1.2.11"/>
    </reaction>
</comment>
<dbReference type="GO" id="GO:0006351">
    <property type="term" value="P:DNA-templated transcription"/>
    <property type="evidence" value="ECO:0007669"/>
    <property type="project" value="InterPro"/>
</dbReference>
<comment type="caution">
    <text evidence="6">The sequence shown here is derived from an EMBL/GenBank/DDBJ whole genome shotgun (WGS) entry which is preliminary data.</text>
</comment>
<dbReference type="Gene3D" id="3.20.20.60">
    <property type="entry name" value="Phosphoenolpyruvate-binding domains"/>
    <property type="match status" value="1"/>
</dbReference>
<dbReference type="SUPFAM" id="SSF64484">
    <property type="entry name" value="beta and beta-prime subunits of DNA dependent RNA-polymerase"/>
    <property type="match status" value="1"/>
</dbReference>
<keyword evidence="7" id="KW-1185">Reference proteome</keyword>
<dbReference type="EMBL" id="JAYMYR010000001">
    <property type="protein sequence ID" value="KAK7382235.1"/>
    <property type="molecule type" value="Genomic_DNA"/>
</dbReference>
<evidence type="ECO:0000313" key="6">
    <source>
        <dbReference type="EMBL" id="KAK7382235.1"/>
    </source>
</evidence>
<dbReference type="GO" id="GO:0003677">
    <property type="term" value="F:DNA binding"/>
    <property type="evidence" value="ECO:0007669"/>
    <property type="project" value="InterPro"/>
</dbReference>
<evidence type="ECO:0000256" key="5">
    <source>
        <dbReference type="ARBA" id="ARBA00049172"/>
    </source>
</evidence>
<comment type="similarity">
    <text evidence="2">Belongs to the PanB family.</text>
</comment>
<dbReference type="GO" id="GO:0015940">
    <property type="term" value="P:pantothenate biosynthetic process"/>
    <property type="evidence" value="ECO:0007669"/>
    <property type="project" value="InterPro"/>
</dbReference>
<name>A0AAN9RMH3_PHACN</name>
<gene>
    <name evidence="6" type="ORF">VNO80_01021</name>
</gene>
<proteinExistence type="inferred from homology"/>
<dbReference type="EC" id="2.1.2.11" evidence="3"/>
<reference evidence="6 7" key="1">
    <citation type="submission" date="2024-01" db="EMBL/GenBank/DDBJ databases">
        <title>The genomes of 5 underutilized Papilionoideae crops provide insights into root nodulation and disease resistanc.</title>
        <authorList>
            <person name="Jiang F."/>
        </authorList>
    </citation>
    <scope>NUCLEOTIDE SEQUENCE [LARGE SCALE GENOMIC DNA]</scope>
    <source>
        <strain evidence="6">JINMINGXINNONG_FW02</strain>
        <tissue evidence="6">Leaves</tissue>
    </source>
</reference>
<dbReference type="GO" id="GO:0003899">
    <property type="term" value="F:DNA-directed RNA polymerase activity"/>
    <property type="evidence" value="ECO:0007669"/>
    <property type="project" value="InterPro"/>
</dbReference>
<sequence>MFLSVASGAYSGSDFVGNPSRIVAMKAIVEAGIVVMGHVGLTPQAISVFGGFRPQGRNVASAVKGPANKSLDYATCHGNFHDCPGNYGYLNLALPVFNVGYLGSIMEILKCL</sequence>
<dbReference type="InterPro" id="IPR003700">
    <property type="entry name" value="Pantoate_hydroxy_MeTrfase"/>
</dbReference>
<evidence type="ECO:0000256" key="4">
    <source>
        <dbReference type="ARBA" id="ARBA00022679"/>
    </source>
</evidence>
<dbReference type="InterPro" id="IPR040442">
    <property type="entry name" value="Pyrv_kinase-like_dom_sf"/>
</dbReference>
<dbReference type="SUPFAM" id="SSF51621">
    <property type="entry name" value="Phosphoenolpyruvate/pyruvate domain"/>
    <property type="match status" value="1"/>
</dbReference>
<keyword evidence="4" id="KW-0808">Transferase</keyword>
<dbReference type="GO" id="GO:0003864">
    <property type="term" value="F:3-methyl-2-oxobutanoate hydroxymethyltransferase activity"/>
    <property type="evidence" value="ECO:0007669"/>
    <property type="project" value="UniProtKB-EC"/>
</dbReference>
<evidence type="ECO:0000256" key="1">
    <source>
        <dbReference type="ARBA" id="ARBA00005033"/>
    </source>
</evidence>
<accession>A0AAN9RMH3</accession>
<dbReference type="InterPro" id="IPR015813">
    <property type="entry name" value="Pyrv/PenolPyrv_kinase-like_dom"/>
</dbReference>
<dbReference type="GO" id="GO:0005739">
    <property type="term" value="C:mitochondrion"/>
    <property type="evidence" value="ECO:0007669"/>
    <property type="project" value="TreeGrafter"/>
</dbReference>
<evidence type="ECO:0000313" key="7">
    <source>
        <dbReference type="Proteomes" id="UP001374584"/>
    </source>
</evidence>
<dbReference type="GO" id="GO:0000428">
    <property type="term" value="C:DNA-directed RNA polymerase complex"/>
    <property type="evidence" value="ECO:0007669"/>
    <property type="project" value="UniProtKB-KW"/>
</dbReference>
<dbReference type="Pfam" id="PF02548">
    <property type="entry name" value="Pantoate_transf"/>
    <property type="match status" value="1"/>
</dbReference>
<dbReference type="AlphaFoldDB" id="A0AAN9RMH3"/>
<protein>
    <recommendedName>
        <fullName evidence="3">3-methyl-2-oxobutanoate hydroxymethyltransferase</fullName>
        <ecNumber evidence="3">2.1.2.11</ecNumber>
    </recommendedName>
</protein>
<organism evidence="6 7">
    <name type="scientific">Phaseolus coccineus</name>
    <name type="common">Scarlet runner bean</name>
    <name type="synonym">Phaseolus multiflorus</name>
    <dbReference type="NCBI Taxonomy" id="3886"/>
    <lineage>
        <taxon>Eukaryota</taxon>
        <taxon>Viridiplantae</taxon>
        <taxon>Streptophyta</taxon>
        <taxon>Embryophyta</taxon>
        <taxon>Tracheophyta</taxon>
        <taxon>Spermatophyta</taxon>
        <taxon>Magnoliopsida</taxon>
        <taxon>eudicotyledons</taxon>
        <taxon>Gunneridae</taxon>
        <taxon>Pentapetalae</taxon>
        <taxon>rosids</taxon>
        <taxon>fabids</taxon>
        <taxon>Fabales</taxon>
        <taxon>Fabaceae</taxon>
        <taxon>Papilionoideae</taxon>
        <taxon>50 kb inversion clade</taxon>
        <taxon>NPAAA clade</taxon>
        <taxon>indigoferoid/millettioid clade</taxon>
        <taxon>Phaseoleae</taxon>
        <taxon>Phaseolus</taxon>
    </lineage>
</organism>
<dbReference type="GO" id="GO:0000287">
    <property type="term" value="F:magnesium ion binding"/>
    <property type="evidence" value="ECO:0007669"/>
    <property type="project" value="TreeGrafter"/>
</dbReference>
<evidence type="ECO:0000256" key="3">
    <source>
        <dbReference type="ARBA" id="ARBA00012618"/>
    </source>
</evidence>
<comment type="pathway">
    <text evidence="1">Cofactor biosynthesis; (R)-pantothenate biosynthesis; (R)-pantoate from 3-methyl-2-oxobutanoate: step 1/2.</text>
</comment>